<dbReference type="OrthoDB" id="9786278at2"/>
<sequence>MNSDDWDSWNCFDGLKETLTGCEWYQFYDCLETVGEMLREIEPAYKADNDVSELLGGPSSYEQFGFAHYCSAVNQLFAKHNIGWRLNAKGELETALPKDLAARIADAEARLIDEFQPARIHYNKARAYILGTAKDPENSIKESISAVESVCRVLYPKASTLGKALAHMKNEGVFPSKLLTVLERFYEYSNDEPGIRHGGRYTPSVQVLDAEFALHICTAFIRYVIETKKVTPDKLV</sequence>
<dbReference type="Proteomes" id="UP000193228">
    <property type="component" value="Unassembled WGS sequence"/>
</dbReference>
<organism evidence="1 2">
    <name type="scientific">Paraburkholderia susongensis</name>
    <dbReference type="NCBI Taxonomy" id="1515439"/>
    <lineage>
        <taxon>Bacteria</taxon>
        <taxon>Pseudomonadati</taxon>
        <taxon>Pseudomonadota</taxon>
        <taxon>Betaproteobacteria</taxon>
        <taxon>Burkholderiales</taxon>
        <taxon>Burkholderiaceae</taxon>
        <taxon>Paraburkholderia</taxon>
    </lineage>
</organism>
<keyword evidence="2" id="KW-1185">Reference proteome</keyword>
<evidence type="ECO:0000313" key="2">
    <source>
        <dbReference type="Proteomes" id="UP000193228"/>
    </source>
</evidence>
<name>A0A1X7M5D1_9BURK</name>
<reference evidence="2" key="1">
    <citation type="submission" date="2017-04" db="EMBL/GenBank/DDBJ databases">
        <authorList>
            <person name="Varghese N."/>
            <person name="Submissions S."/>
        </authorList>
    </citation>
    <scope>NUCLEOTIDE SEQUENCE [LARGE SCALE GENOMIC DNA]</scope>
    <source>
        <strain evidence="2">LMG 29540</strain>
    </source>
</reference>
<protein>
    <recommendedName>
        <fullName evidence="3">Abortive infection C-terminus</fullName>
    </recommendedName>
</protein>
<evidence type="ECO:0000313" key="1">
    <source>
        <dbReference type="EMBL" id="SMG61295.1"/>
    </source>
</evidence>
<accession>A0A1X7M5D1</accession>
<proteinExistence type="predicted"/>
<dbReference type="AlphaFoldDB" id="A0A1X7M5D1"/>
<evidence type="ECO:0008006" key="3">
    <source>
        <dbReference type="Google" id="ProtNLM"/>
    </source>
</evidence>
<dbReference type="EMBL" id="FXAT01000020">
    <property type="protein sequence ID" value="SMG61295.1"/>
    <property type="molecule type" value="Genomic_DNA"/>
</dbReference>
<gene>
    <name evidence="1" type="ORF">SAMN06265784_12078</name>
</gene>